<gene>
    <name evidence="1" type="ORF">F444_19274</name>
</gene>
<evidence type="ECO:0000313" key="2">
    <source>
        <dbReference type="Proteomes" id="UP000028582"/>
    </source>
</evidence>
<dbReference type="AlphaFoldDB" id="A0A080Z8E1"/>
<sequence length="36" mass="4034">MATSLVDIHIDALKLSDALLSIDEKGSKLTWYRSNK</sequence>
<dbReference type="EMBL" id="ANJA01003530">
    <property type="protein sequence ID" value="ETO62902.1"/>
    <property type="molecule type" value="Genomic_DNA"/>
</dbReference>
<comment type="caution">
    <text evidence="1">The sequence shown here is derived from an EMBL/GenBank/DDBJ whole genome shotgun (WGS) entry which is preliminary data.</text>
</comment>
<organism evidence="1 2">
    <name type="scientific">Phytophthora nicotianae P1976</name>
    <dbReference type="NCBI Taxonomy" id="1317066"/>
    <lineage>
        <taxon>Eukaryota</taxon>
        <taxon>Sar</taxon>
        <taxon>Stramenopiles</taxon>
        <taxon>Oomycota</taxon>
        <taxon>Peronosporomycetes</taxon>
        <taxon>Peronosporales</taxon>
        <taxon>Peronosporaceae</taxon>
        <taxon>Phytophthora</taxon>
    </lineage>
</organism>
<evidence type="ECO:0000313" key="1">
    <source>
        <dbReference type="EMBL" id="ETO62902.1"/>
    </source>
</evidence>
<protein>
    <submittedName>
        <fullName evidence="1">Uncharacterized protein</fullName>
    </submittedName>
</protein>
<accession>A0A080Z8E1</accession>
<proteinExistence type="predicted"/>
<reference evidence="1 2" key="1">
    <citation type="submission" date="2013-11" db="EMBL/GenBank/DDBJ databases">
        <title>The Genome Sequence of Phytophthora parasitica P1976.</title>
        <authorList>
            <consortium name="The Broad Institute Genomics Platform"/>
            <person name="Russ C."/>
            <person name="Tyler B."/>
            <person name="Panabieres F."/>
            <person name="Shan W."/>
            <person name="Tripathy S."/>
            <person name="Grunwald N."/>
            <person name="Machado M."/>
            <person name="Johnson C.S."/>
            <person name="Walker B."/>
            <person name="Young S."/>
            <person name="Zeng Q."/>
            <person name="Gargeya S."/>
            <person name="Fitzgerald M."/>
            <person name="Haas B."/>
            <person name="Abouelleil A."/>
            <person name="Allen A.W."/>
            <person name="Alvarado L."/>
            <person name="Arachchi H.M."/>
            <person name="Berlin A.M."/>
            <person name="Chapman S.B."/>
            <person name="Gainer-Dewar J."/>
            <person name="Goldberg J."/>
            <person name="Griggs A."/>
            <person name="Gujja S."/>
            <person name="Hansen M."/>
            <person name="Howarth C."/>
            <person name="Imamovic A."/>
            <person name="Ireland A."/>
            <person name="Larimer J."/>
            <person name="McCowan C."/>
            <person name="Murphy C."/>
            <person name="Pearson M."/>
            <person name="Poon T.W."/>
            <person name="Priest M."/>
            <person name="Roberts A."/>
            <person name="Saif S."/>
            <person name="Shea T."/>
            <person name="Sisk P."/>
            <person name="Sykes S."/>
            <person name="Wortman J."/>
            <person name="Nusbaum C."/>
            <person name="Birren B."/>
        </authorList>
    </citation>
    <scope>NUCLEOTIDE SEQUENCE [LARGE SCALE GENOMIC DNA]</scope>
    <source>
        <strain evidence="1 2">P1976</strain>
    </source>
</reference>
<name>A0A080Z8E1_PHYNI</name>
<dbReference type="Proteomes" id="UP000028582">
    <property type="component" value="Unassembled WGS sequence"/>
</dbReference>